<evidence type="ECO:0000256" key="1">
    <source>
        <dbReference type="ARBA" id="ARBA00022723"/>
    </source>
</evidence>
<dbReference type="PANTHER" id="PTHR22763">
    <property type="entry name" value="RING ZINC FINGER PROTEIN"/>
    <property type="match status" value="1"/>
</dbReference>
<feature type="region of interest" description="Disordered" evidence="4">
    <location>
        <begin position="90"/>
        <end position="124"/>
    </location>
</feature>
<sequence length="311" mass="36716">MENQDWFRDIENTMSDYLNQYMNNSRSGFANNNDHQRYYNDSRSREDVSEHRMYLLINEFMQDYYASMRLYQQNMRDVIQLLREFRTVPPQQNPHQSFAFPDSAPNQPASQIPRSTSQIPNPTPPLSTTSFAYFIQPLVRENEESTSLTHEQIEHAVERIIYDASMSNNYDETTANAYDVVADRCPICLEDFQIGEQVLRIRVCGHIFKRPGLLRWFQRNNHCPVCRRNVNEPSNHDQPSQTENVQEQQEQTTPRPRNRPNPNHIVNHLLENHIRNPLMREFGSFIQNLAQSNQEGRTQFAFFDLSMNPQI</sequence>
<dbReference type="Pfam" id="PF13639">
    <property type="entry name" value="zf-RING_2"/>
    <property type="match status" value="1"/>
</dbReference>
<dbReference type="InterPro" id="IPR013083">
    <property type="entry name" value="Znf_RING/FYVE/PHD"/>
</dbReference>
<dbReference type="EMBL" id="MN739538">
    <property type="protein sequence ID" value="QHT11839.1"/>
    <property type="molecule type" value="Genomic_DNA"/>
</dbReference>
<evidence type="ECO:0000256" key="4">
    <source>
        <dbReference type="SAM" id="MobiDB-lite"/>
    </source>
</evidence>
<evidence type="ECO:0000256" key="2">
    <source>
        <dbReference type="ARBA" id="ARBA00022771"/>
    </source>
</evidence>
<name>A0A6C0D7E3_9ZZZZ</name>
<dbReference type="PROSITE" id="PS50089">
    <property type="entry name" value="ZF_RING_2"/>
    <property type="match status" value="1"/>
</dbReference>
<dbReference type="GO" id="GO:0043161">
    <property type="term" value="P:proteasome-mediated ubiquitin-dependent protein catabolic process"/>
    <property type="evidence" value="ECO:0007669"/>
    <property type="project" value="TreeGrafter"/>
</dbReference>
<keyword evidence="3" id="KW-0862">Zinc</keyword>
<dbReference type="InterPro" id="IPR050731">
    <property type="entry name" value="HRD1_E3_ubiq-ligases"/>
</dbReference>
<dbReference type="Gene3D" id="3.30.40.10">
    <property type="entry name" value="Zinc/RING finger domain, C3HC4 (zinc finger)"/>
    <property type="match status" value="1"/>
</dbReference>
<accession>A0A6C0D7E3</accession>
<evidence type="ECO:0000313" key="6">
    <source>
        <dbReference type="EMBL" id="QHT11839.1"/>
    </source>
</evidence>
<feature type="compositionally biased region" description="Low complexity" evidence="4">
    <location>
        <begin position="241"/>
        <end position="263"/>
    </location>
</feature>
<dbReference type="SUPFAM" id="SSF57850">
    <property type="entry name" value="RING/U-box"/>
    <property type="match status" value="1"/>
</dbReference>
<proteinExistence type="predicted"/>
<feature type="region of interest" description="Disordered" evidence="4">
    <location>
        <begin position="230"/>
        <end position="264"/>
    </location>
</feature>
<feature type="compositionally biased region" description="Polar residues" evidence="4">
    <location>
        <begin position="231"/>
        <end position="240"/>
    </location>
</feature>
<dbReference type="GO" id="GO:0008270">
    <property type="term" value="F:zinc ion binding"/>
    <property type="evidence" value="ECO:0007669"/>
    <property type="project" value="UniProtKB-KW"/>
</dbReference>
<dbReference type="InterPro" id="IPR001841">
    <property type="entry name" value="Znf_RING"/>
</dbReference>
<evidence type="ECO:0000256" key="3">
    <source>
        <dbReference type="ARBA" id="ARBA00022833"/>
    </source>
</evidence>
<feature type="compositionally biased region" description="Polar residues" evidence="4">
    <location>
        <begin position="104"/>
        <end position="124"/>
    </location>
</feature>
<organism evidence="6">
    <name type="scientific">viral metagenome</name>
    <dbReference type="NCBI Taxonomy" id="1070528"/>
    <lineage>
        <taxon>unclassified sequences</taxon>
        <taxon>metagenomes</taxon>
        <taxon>organismal metagenomes</taxon>
    </lineage>
</organism>
<keyword evidence="2" id="KW-0863">Zinc-finger</keyword>
<dbReference type="GO" id="GO:0012505">
    <property type="term" value="C:endomembrane system"/>
    <property type="evidence" value="ECO:0007669"/>
    <property type="project" value="TreeGrafter"/>
</dbReference>
<reference evidence="6" key="1">
    <citation type="journal article" date="2020" name="Nature">
        <title>Giant virus diversity and host interactions through global metagenomics.</title>
        <authorList>
            <person name="Schulz F."/>
            <person name="Roux S."/>
            <person name="Paez-Espino D."/>
            <person name="Jungbluth S."/>
            <person name="Walsh D.A."/>
            <person name="Denef V.J."/>
            <person name="McMahon K.D."/>
            <person name="Konstantinidis K.T."/>
            <person name="Eloe-Fadrosh E.A."/>
            <person name="Kyrpides N.C."/>
            <person name="Woyke T."/>
        </authorList>
    </citation>
    <scope>NUCLEOTIDE SEQUENCE</scope>
    <source>
        <strain evidence="6">GVMAG-M-3300023174-124</strain>
    </source>
</reference>
<protein>
    <recommendedName>
        <fullName evidence="5">RING-type domain-containing protein</fullName>
    </recommendedName>
</protein>
<evidence type="ECO:0000259" key="5">
    <source>
        <dbReference type="PROSITE" id="PS50089"/>
    </source>
</evidence>
<keyword evidence="1" id="KW-0479">Metal-binding</keyword>
<dbReference type="GO" id="GO:0061630">
    <property type="term" value="F:ubiquitin protein ligase activity"/>
    <property type="evidence" value="ECO:0007669"/>
    <property type="project" value="TreeGrafter"/>
</dbReference>
<dbReference type="AlphaFoldDB" id="A0A6C0D7E3"/>
<feature type="domain" description="RING-type" evidence="5">
    <location>
        <begin position="185"/>
        <end position="227"/>
    </location>
</feature>